<evidence type="ECO:0000256" key="1">
    <source>
        <dbReference type="SAM" id="MobiDB-lite"/>
    </source>
</evidence>
<gene>
    <name evidence="2" type="ORF">BU16DRAFT_528961</name>
</gene>
<dbReference type="EMBL" id="MU004193">
    <property type="protein sequence ID" value="KAF2492622.1"/>
    <property type="molecule type" value="Genomic_DNA"/>
</dbReference>
<organism evidence="2 3">
    <name type="scientific">Lophium mytilinum</name>
    <dbReference type="NCBI Taxonomy" id="390894"/>
    <lineage>
        <taxon>Eukaryota</taxon>
        <taxon>Fungi</taxon>
        <taxon>Dikarya</taxon>
        <taxon>Ascomycota</taxon>
        <taxon>Pezizomycotina</taxon>
        <taxon>Dothideomycetes</taxon>
        <taxon>Pleosporomycetidae</taxon>
        <taxon>Mytilinidiales</taxon>
        <taxon>Mytilinidiaceae</taxon>
        <taxon>Lophium</taxon>
    </lineage>
</organism>
<feature type="region of interest" description="Disordered" evidence="1">
    <location>
        <begin position="296"/>
        <end position="383"/>
    </location>
</feature>
<feature type="region of interest" description="Disordered" evidence="1">
    <location>
        <begin position="36"/>
        <end position="235"/>
    </location>
</feature>
<keyword evidence="3" id="KW-1185">Reference proteome</keyword>
<dbReference type="Proteomes" id="UP000799750">
    <property type="component" value="Unassembled WGS sequence"/>
</dbReference>
<feature type="compositionally biased region" description="Acidic residues" evidence="1">
    <location>
        <begin position="190"/>
        <end position="204"/>
    </location>
</feature>
<evidence type="ECO:0000313" key="3">
    <source>
        <dbReference type="Proteomes" id="UP000799750"/>
    </source>
</evidence>
<feature type="compositionally biased region" description="Polar residues" evidence="1">
    <location>
        <begin position="160"/>
        <end position="172"/>
    </location>
</feature>
<proteinExistence type="predicted"/>
<protein>
    <submittedName>
        <fullName evidence="2">Uncharacterized protein</fullName>
    </submittedName>
</protein>
<feature type="compositionally biased region" description="Polar residues" evidence="1">
    <location>
        <begin position="1"/>
        <end position="16"/>
    </location>
</feature>
<feature type="compositionally biased region" description="Basic and acidic residues" evidence="1">
    <location>
        <begin position="357"/>
        <end position="369"/>
    </location>
</feature>
<name>A0A6A6QK69_9PEZI</name>
<sequence>MSEQNAQHPSTQTEGSPLTPDELRVLAELLRRAVAHGQDPRLEGDVGNFDGPPDLPLTDSRAGRSRSPVEDPGAPDNGNAVYKPQEDGADGSETRAASIPEASAELDADDVPHIAEEAFGTQEIGASGQAQHGHDIEDTSFINVSPEETPVARDVDEASPSANTQAAVTGNQGVADEEDHVHDSEVDDLHDSEEDDLYDSEEDVQSTTSAAWDDATEERATDDSENIDAVPSPTPPVAEYFRLIRLGMGEEEAKDEVIKHQLIDVSAAEQEDLKEALRYSLDEAIGTEIRRYHAAQLDVKNQREGGGSNGEGTSSGFDGDSAGFESTVGAEEPVRRSGDVSLEANEVNEDNGDGEQGEARTSENRRDGGTDEISSEIDVPGDAADEVEREMAAMAAMDLKK</sequence>
<evidence type="ECO:0000313" key="2">
    <source>
        <dbReference type="EMBL" id="KAF2492622.1"/>
    </source>
</evidence>
<feature type="region of interest" description="Disordered" evidence="1">
    <location>
        <begin position="1"/>
        <end position="24"/>
    </location>
</feature>
<dbReference type="AlphaFoldDB" id="A0A6A6QK69"/>
<feature type="compositionally biased region" description="Acidic residues" evidence="1">
    <location>
        <begin position="346"/>
        <end position="356"/>
    </location>
</feature>
<feature type="compositionally biased region" description="Basic and acidic residues" evidence="1">
    <location>
        <begin position="179"/>
        <end position="189"/>
    </location>
</feature>
<reference evidence="2" key="1">
    <citation type="journal article" date="2020" name="Stud. Mycol.">
        <title>101 Dothideomycetes genomes: a test case for predicting lifestyles and emergence of pathogens.</title>
        <authorList>
            <person name="Haridas S."/>
            <person name="Albert R."/>
            <person name="Binder M."/>
            <person name="Bloem J."/>
            <person name="Labutti K."/>
            <person name="Salamov A."/>
            <person name="Andreopoulos B."/>
            <person name="Baker S."/>
            <person name="Barry K."/>
            <person name="Bills G."/>
            <person name="Bluhm B."/>
            <person name="Cannon C."/>
            <person name="Castanera R."/>
            <person name="Culley D."/>
            <person name="Daum C."/>
            <person name="Ezra D."/>
            <person name="Gonzalez J."/>
            <person name="Henrissat B."/>
            <person name="Kuo A."/>
            <person name="Liang C."/>
            <person name="Lipzen A."/>
            <person name="Lutzoni F."/>
            <person name="Magnuson J."/>
            <person name="Mondo S."/>
            <person name="Nolan M."/>
            <person name="Ohm R."/>
            <person name="Pangilinan J."/>
            <person name="Park H.-J."/>
            <person name="Ramirez L."/>
            <person name="Alfaro M."/>
            <person name="Sun H."/>
            <person name="Tritt A."/>
            <person name="Yoshinaga Y."/>
            <person name="Zwiers L.-H."/>
            <person name="Turgeon B."/>
            <person name="Goodwin S."/>
            <person name="Spatafora J."/>
            <person name="Crous P."/>
            <person name="Grigoriev I."/>
        </authorList>
    </citation>
    <scope>NUCLEOTIDE SEQUENCE</scope>
    <source>
        <strain evidence="2">CBS 269.34</strain>
    </source>
</reference>
<accession>A0A6A6QK69</accession>